<dbReference type="EMBL" id="JAAAHW010007295">
    <property type="protein sequence ID" value="KAF9949450.1"/>
    <property type="molecule type" value="Genomic_DNA"/>
</dbReference>
<gene>
    <name evidence="1" type="ORF">BGZ65_007326</name>
</gene>
<accession>A0A9P6LXN3</accession>
<comment type="caution">
    <text evidence="1">The sequence shown here is derived from an EMBL/GenBank/DDBJ whole genome shotgun (WGS) entry which is preliminary data.</text>
</comment>
<proteinExistence type="predicted"/>
<reference evidence="1" key="1">
    <citation type="journal article" date="2020" name="Fungal Divers.">
        <title>Resolving the Mortierellaceae phylogeny through synthesis of multi-gene phylogenetics and phylogenomics.</title>
        <authorList>
            <person name="Vandepol N."/>
            <person name="Liber J."/>
            <person name="Desiro A."/>
            <person name="Na H."/>
            <person name="Kennedy M."/>
            <person name="Barry K."/>
            <person name="Grigoriev I.V."/>
            <person name="Miller A.N."/>
            <person name="O'Donnell K."/>
            <person name="Stajich J.E."/>
            <person name="Bonito G."/>
        </authorList>
    </citation>
    <scope>NUCLEOTIDE SEQUENCE</scope>
    <source>
        <strain evidence="1">MES-2147</strain>
    </source>
</reference>
<organism evidence="1 2">
    <name type="scientific">Modicella reniformis</name>
    <dbReference type="NCBI Taxonomy" id="1440133"/>
    <lineage>
        <taxon>Eukaryota</taxon>
        <taxon>Fungi</taxon>
        <taxon>Fungi incertae sedis</taxon>
        <taxon>Mucoromycota</taxon>
        <taxon>Mortierellomycotina</taxon>
        <taxon>Mortierellomycetes</taxon>
        <taxon>Mortierellales</taxon>
        <taxon>Mortierellaceae</taxon>
        <taxon>Modicella</taxon>
    </lineage>
</organism>
<dbReference type="Proteomes" id="UP000749646">
    <property type="component" value="Unassembled WGS sequence"/>
</dbReference>
<evidence type="ECO:0000313" key="2">
    <source>
        <dbReference type="Proteomes" id="UP000749646"/>
    </source>
</evidence>
<name>A0A9P6LXN3_9FUNG</name>
<feature type="non-terminal residue" evidence="1">
    <location>
        <position position="149"/>
    </location>
</feature>
<evidence type="ECO:0000313" key="1">
    <source>
        <dbReference type="EMBL" id="KAF9949450.1"/>
    </source>
</evidence>
<dbReference type="OrthoDB" id="5084676at2759"/>
<keyword evidence="2" id="KW-1185">Reference proteome</keyword>
<protein>
    <submittedName>
        <fullName evidence="1">Uncharacterized protein</fullName>
    </submittedName>
</protein>
<dbReference type="AlphaFoldDB" id="A0A9P6LXN3"/>
<sequence length="149" mass="15244">MNGQNVGNFENFVVSGQVLITQGISSSGTQNDPNPFDVLITIGQPATNPIAGSIQYATNRYLYKFIYDNNAISLIDYAFVTSAGNSIGVTVDTRIAAANQLSNFNAGSGLTANVYIITSGGFSITLSGTALSGSINVGGSGYILGGSAS</sequence>